<protein>
    <submittedName>
        <fullName evidence="1">Uncharacterized protein</fullName>
    </submittedName>
</protein>
<dbReference type="Proteomes" id="UP000199050">
    <property type="component" value="Unassembled WGS sequence"/>
</dbReference>
<organism evidence="1 2">
    <name type="scientific">Paenibacillus typhae</name>
    <dbReference type="NCBI Taxonomy" id="1174501"/>
    <lineage>
        <taxon>Bacteria</taxon>
        <taxon>Bacillati</taxon>
        <taxon>Bacillota</taxon>
        <taxon>Bacilli</taxon>
        <taxon>Bacillales</taxon>
        <taxon>Paenibacillaceae</taxon>
        <taxon>Paenibacillus</taxon>
    </lineage>
</organism>
<gene>
    <name evidence="1" type="ORF">SAMN05216192_12569</name>
</gene>
<name>A0A1G8X2M8_9BACL</name>
<reference evidence="2" key="1">
    <citation type="submission" date="2016-10" db="EMBL/GenBank/DDBJ databases">
        <authorList>
            <person name="Varghese N."/>
            <person name="Submissions S."/>
        </authorList>
    </citation>
    <scope>NUCLEOTIDE SEQUENCE [LARGE SCALE GENOMIC DNA]</scope>
    <source>
        <strain evidence="2">CGMCC 1.11012</strain>
    </source>
</reference>
<dbReference type="STRING" id="1174501.SAMN05216192_12569"/>
<dbReference type="RefSeq" id="WP_090716494.1">
    <property type="nucleotide sequence ID" value="NZ_CBCSKY010000028.1"/>
</dbReference>
<evidence type="ECO:0000313" key="2">
    <source>
        <dbReference type="Proteomes" id="UP000199050"/>
    </source>
</evidence>
<keyword evidence="2" id="KW-1185">Reference proteome</keyword>
<dbReference type="EMBL" id="FNDX01000025">
    <property type="protein sequence ID" value="SDJ84862.1"/>
    <property type="molecule type" value="Genomic_DNA"/>
</dbReference>
<evidence type="ECO:0000313" key="1">
    <source>
        <dbReference type="EMBL" id="SDJ84862.1"/>
    </source>
</evidence>
<dbReference type="AlphaFoldDB" id="A0A1G8X2M8"/>
<accession>A0A1G8X2M8</accession>
<sequence length="146" mass="16657">MINNNLDEKEKISDENTCNLKGVDMKAANHKNKDCSRDEGRINALLYYAVLAGLDCKFSVSQEEEESFVYKIVLTSDINNAELTATLLCQADGAFEFEEETPRVEILRNLKEVCECIYLSFEGAFHWIIEFIDFCVNPNRNSLEGK</sequence>
<proteinExistence type="predicted"/>